<keyword evidence="2" id="KW-1133">Transmembrane helix</keyword>
<sequence length="82" mass="8496">MKYPIQIAAIGTGFLPGAALAHPGHLGELAGHSHWLGAAALFGAAAVAGVLAMKRRKKTRNPSSPEEQPETRVEDQKTGAAI</sequence>
<accession>A0A916TK02</accession>
<feature type="region of interest" description="Disordered" evidence="1">
    <location>
        <begin position="55"/>
        <end position="82"/>
    </location>
</feature>
<gene>
    <name evidence="3" type="ORF">GCM10011316_20540</name>
</gene>
<feature type="transmembrane region" description="Helical" evidence="2">
    <location>
        <begin position="33"/>
        <end position="53"/>
    </location>
</feature>
<dbReference type="EMBL" id="BMFA01000005">
    <property type="protein sequence ID" value="GGB48274.1"/>
    <property type="molecule type" value="Genomic_DNA"/>
</dbReference>
<dbReference type="InterPro" id="IPR046619">
    <property type="entry name" value="DUF6732"/>
</dbReference>
<dbReference type="Pfam" id="PF20506">
    <property type="entry name" value="DUF6732"/>
    <property type="match status" value="1"/>
</dbReference>
<dbReference type="RefSeq" id="WP_208998401.1">
    <property type="nucleotide sequence ID" value="NZ_BMFA01000005.1"/>
</dbReference>
<keyword evidence="4" id="KW-1185">Reference proteome</keyword>
<name>A0A916TK02_9HYPH</name>
<evidence type="ECO:0000256" key="1">
    <source>
        <dbReference type="SAM" id="MobiDB-lite"/>
    </source>
</evidence>
<comment type="caution">
    <text evidence="3">The sequence shown here is derived from an EMBL/GenBank/DDBJ whole genome shotgun (WGS) entry which is preliminary data.</text>
</comment>
<organism evidence="3 4">
    <name type="scientific">Roseibium aquae</name>
    <dbReference type="NCBI Taxonomy" id="1323746"/>
    <lineage>
        <taxon>Bacteria</taxon>
        <taxon>Pseudomonadati</taxon>
        <taxon>Pseudomonadota</taxon>
        <taxon>Alphaproteobacteria</taxon>
        <taxon>Hyphomicrobiales</taxon>
        <taxon>Stappiaceae</taxon>
        <taxon>Roseibium</taxon>
    </lineage>
</organism>
<keyword evidence="2" id="KW-0472">Membrane</keyword>
<evidence type="ECO:0000313" key="3">
    <source>
        <dbReference type="EMBL" id="GGB48274.1"/>
    </source>
</evidence>
<feature type="compositionally biased region" description="Basic and acidic residues" evidence="1">
    <location>
        <begin position="69"/>
        <end position="82"/>
    </location>
</feature>
<reference evidence="3" key="1">
    <citation type="journal article" date="2014" name="Int. J. Syst. Evol. Microbiol.">
        <title>Complete genome sequence of Corynebacterium casei LMG S-19264T (=DSM 44701T), isolated from a smear-ripened cheese.</title>
        <authorList>
            <consortium name="US DOE Joint Genome Institute (JGI-PGF)"/>
            <person name="Walter F."/>
            <person name="Albersmeier A."/>
            <person name="Kalinowski J."/>
            <person name="Ruckert C."/>
        </authorList>
    </citation>
    <scope>NUCLEOTIDE SEQUENCE</scope>
    <source>
        <strain evidence="3">CGMCC 1.12426</strain>
    </source>
</reference>
<evidence type="ECO:0000313" key="4">
    <source>
        <dbReference type="Proteomes" id="UP000605148"/>
    </source>
</evidence>
<proteinExistence type="predicted"/>
<dbReference type="AlphaFoldDB" id="A0A916TK02"/>
<evidence type="ECO:0000256" key="2">
    <source>
        <dbReference type="SAM" id="Phobius"/>
    </source>
</evidence>
<reference evidence="3" key="2">
    <citation type="submission" date="2020-09" db="EMBL/GenBank/DDBJ databases">
        <authorList>
            <person name="Sun Q."/>
            <person name="Zhou Y."/>
        </authorList>
    </citation>
    <scope>NUCLEOTIDE SEQUENCE</scope>
    <source>
        <strain evidence="3">CGMCC 1.12426</strain>
    </source>
</reference>
<dbReference type="Proteomes" id="UP000605148">
    <property type="component" value="Unassembled WGS sequence"/>
</dbReference>
<protein>
    <submittedName>
        <fullName evidence="3">Uncharacterized protein</fullName>
    </submittedName>
</protein>
<keyword evidence="2" id="KW-0812">Transmembrane</keyword>